<dbReference type="InParanoid" id="W3XQD1"/>
<gene>
    <name evidence="1" type="ORF">PFICI_02032</name>
</gene>
<dbReference type="HOGENOM" id="CLU_912479_0_0_1"/>
<evidence type="ECO:0000313" key="2">
    <source>
        <dbReference type="Proteomes" id="UP000030651"/>
    </source>
</evidence>
<dbReference type="KEGG" id="pfy:PFICI_02032"/>
<dbReference type="GeneID" id="19267045"/>
<dbReference type="RefSeq" id="XP_007828804.1">
    <property type="nucleotide sequence ID" value="XM_007830613.1"/>
</dbReference>
<evidence type="ECO:0000313" key="1">
    <source>
        <dbReference type="EMBL" id="ETS88204.1"/>
    </source>
</evidence>
<accession>W3XQD1</accession>
<sequence>MHKLTALALATTFAMGNSRHHGATGNVNIIVKFDNLVVKGSDNTTSIGIYNGLNFSNIWVGYQASADTIDLNGSAAYGIRSPSRNKVGVWQDEVGKSPPSFGVHYLGSKFDSFDLKSFKWGCAPEMEPCAFAAIGSREGEEGSSQSFGQDQPGGDRFGVAITEPLYFTNVDLVSFRTDPLDTNKVNGDVWIDELELILHRRGPSSLTTTAPPTKTQPVPRPLFTKSPVPPHLVLNCPDICVANSDDCGQNWGGCFDFCLSPWPTFTPPTVCTITSNGVATTGETTATTVIMPSTTSTQSAAIPSS</sequence>
<keyword evidence="2" id="KW-1185">Reference proteome</keyword>
<dbReference type="Proteomes" id="UP000030651">
    <property type="component" value="Unassembled WGS sequence"/>
</dbReference>
<dbReference type="OrthoDB" id="3924764at2759"/>
<dbReference type="EMBL" id="KI912109">
    <property type="protein sequence ID" value="ETS88204.1"/>
    <property type="molecule type" value="Genomic_DNA"/>
</dbReference>
<dbReference type="AlphaFoldDB" id="W3XQD1"/>
<reference evidence="2" key="1">
    <citation type="journal article" date="2015" name="BMC Genomics">
        <title>Genomic and transcriptomic analysis of the endophytic fungus Pestalotiopsis fici reveals its lifestyle and high potential for synthesis of natural products.</title>
        <authorList>
            <person name="Wang X."/>
            <person name="Zhang X."/>
            <person name="Liu L."/>
            <person name="Xiang M."/>
            <person name="Wang W."/>
            <person name="Sun X."/>
            <person name="Che Y."/>
            <person name="Guo L."/>
            <person name="Liu G."/>
            <person name="Guo L."/>
            <person name="Wang C."/>
            <person name="Yin W.B."/>
            <person name="Stadler M."/>
            <person name="Zhang X."/>
            <person name="Liu X."/>
        </authorList>
    </citation>
    <scope>NUCLEOTIDE SEQUENCE [LARGE SCALE GENOMIC DNA]</scope>
    <source>
        <strain evidence="2">W106-1 / CGMCC3.15140</strain>
    </source>
</reference>
<name>W3XQD1_PESFW</name>
<organism evidence="1 2">
    <name type="scientific">Pestalotiopsis fici (strain W106-1 / CGMCC3.15140)</name>
    <dbReference type="NCBI Taxonomy" id="1229662"/>
    <lineage>
        <taxon>Eukaryota</taxon>
        <taxon>Fungi</taxon>
        <taxon>Dikarya</taxon>
        <taxon>Ascomycota</taxon>
        <taxon>Pezizomycotina</taxon>
        <taxon>Sordariomycetes</taxon>
        <taxon>Xylariomycetidae</taxon>
        <taxon>Amphisphaeriales</taxon>
        <taxon>Sporocadaceae</taxon>
        <taxon>Pestalotiopsis</taxon>
    </lineage>
</organism>
<proteinExistence type="predicted"/>
<protein>
    <submittedName>
        <fullName evidence="1">Uncharacterized protein</fullName>
    </submittedName>
</protein>